<sequence>MLPCSKRPADAGRGAAQRMVMLYALHELAYQSALPWRFGAQMARRFWSSPLNPAADTALARTAYASAELFESVTRRYGKPDWRLETLEIGGKPVRTVEQVIWQSPWCRLVRFARNIGDLKRAKKPASGPAVLIVAPLSGHYATLLRGTVEAFLQDHDVYVTDWINARQVPVLEGRFDFFDYIDHVRRMLAEIGGRPHVVGVCQPGPPVMAACAIMAEDGDENRPASMTFMGSPIDARLSPTVTNQLAEEKPFTWFKSNMIHTVPLPYPGFGRRVYPGFVQLYSFMSMNQERHRDAHWDYFTSLIAGDGDGVEKHEEFYDEYLSVLDLTEEFYLQTIDIVFQQHLLARGLLEHRGRRVDLSKIADIGLMTVEGEKDDISGVGQTQAAHGLCPNIPEDQRVLYVQPGVGHYGVFNGRRFREEIYPRVRDFIARNEARLGVSQRSAAAA</sequence>
<dbReference type="Proteomes" id="UP000527324">
    <property type="component" value="Unassembled WGS sequence"/>
</dbReference>
<dbReference type="InterPro" id="IPR010915">
    <property type="entry name" value="PHB_depoly_PhaZ"/>
</dbReference>
<dbReference type="EMBL" id="JACHOQ010000001">
    <property type="protein sequence ID" value="MBB5739103.1"/>
    <property type="molecule type" value="Genomic_DNA"/>
</dbReference>
<dbReference type="Pfam" id="PF06850">
    <property type="entry name" value="PHB_depo_C"/>
    <property type="match status" value="1"/>
</dbReference>
<dbReference type="InterPro" id="IPR051321">
    <property type="entry name" value="PHA/PHB_synthase"/>
</dbReference>
<accession>A0A7W9C4V3</accession>
<dbReference type="PANTHER" id="PTHR36837:SF4">
    <property type="entry name" value="BLR0908 PROTEIN"/>
    <property type="match status" value="1"/>
</dbReference>
<keyword evidence="3" id="KW-1185">Reference proteome</keyword>
<dbReference type="Gene3D" id="3.40.50.1820">
    <property type="entry name" value="alpha/beta hydrolase"/>
    <property type="match status" value="1"/>
</dbReference>
<dbReference type="InterPro" id="IPR029058">
    <property type="entry name" value="AB_hydrolase_fold"/>
</dbReference>
<feature type="domain" description="PHB de-polymerase C-terminal" evidence="1">
    <location>
        <begin position="231"/>
        <end position="432"/>
    </location>
</feature>
<reference evidence="2 3" key="1">
    <citation type="submission" date="2020-08" db="EMBL/GenBank/DDBJ databases">
        <title>Genomic Encyclopedia of Type Strains, Phase IV (KMG-IV): sequencing the most valuable type-strain genomes for metagenomic binning, comparative biology and taxonomic classification.</title>
        <authorList>
            <person name="Goeker M."/>
        </authorList>
    </citation>
    <scope>NUCLEOTIDE SEQUENCE [LARGE SCALE GENOMIC DNA]</scope>
    <source>
        <strain evidence="2 3">DSM 4731</strain>
    </source>
</reference>
<evidence type="ECO:0000313" key="3">
    <source>
        <dbReference type="Proteomes" id="UP000527324"/>
    </source>
</evidence>
<proteinExistence type="predicted"/>
<evidence type="ECO:0000259" key="1">
    <source>
        <dbReference type="Pfam" id="PF06850"/>
    </source>
</evidence>
<dbReference type="EC" id="3.1.1.75" evidence="2"/>
<organism evidence="2 3">
    <name type="scientific">Brevundimonas aurantiaca</name>
    <dbReference type="NCBI Taxonomy" id="74316"/>
    <lineage>
        <taxon>Bacteria</taxon>
        <taxon>Pseudomonadati</taxon>
        <taxon>Pseudomonadota</taxon>
        <taxon>Alphaproteobacteria</taxon>
        <taxon>Caulobacterales</taxon>
        <taxon>Caulobacteraceae</taxon>
        <taxon>Brevundimonas</taxon>
    </lineage>
</organism>
<dbReference type="InterPro" id="IPR009656">
    <property type="entry name" value="PHB_depo_C"/>
</dbReference>
<comment type="caution">
    <text evidence="2">The sequence shown here is derived from an EMBL/GenBank/DDBJ whole genome shotgun (WGS) entry which is preliminary data.</text>
</comment>
<name>A0A7W9C4V3_9CAUL</name>
<dbReference type="GO" id="GO:0050526">
    <property type="term" value="F:poly(3-hydroxybutyrate) depolymerase activity"/>
    <property type="evidence" value="ECO:0007669"/>
    <property type="project" value="UniProtKB-EC"/>
</dbReference>
<dbReference type="SUPFAM" id="SSF53474">
    <property type="entry name" value="alpha/beta-Hydrolases"/>
    <property type="match status" value="1"/>
</dbReference>
<dbReference type="PIRSF" id="PIRSF020818">
    <property type="entry name" value="PHB_depoly_PhaZ"/>
    <property type="match status" value="1"/>
</dbReference>
<protein>
    <submittedName>
        <fullName evidence="2">Poly(3-hydroxybutyrate) depolymerase</fullName>
        <ecNumber evidence="2">3.1.1.75</ecNumber>
    </submittedName>
</protein>
<gene>
    <name evidence="2" type="ORF">GGQ93_000794</name>
</gene>
<dbReference type="AlphaFoldDB" id="A0A7W9C4V3"/>
<dbReference type="PANTHER" id="PTHR36837">
    <property type="entry name" value="POLY(3-HYDROXYALKANOATE) POLYMERASE SUBUNIT PHAC"/>
    <property type="match status" value="1"/>
</dbReference>
<dbReference type="NCBIfam" id="TIGR01849">
    <property type="entry name" value="PHB_depoly_PhaZ"/>
    <property type="match status" value="1"/>
</dbReference>
<evidence type="ECO:0000313" key="2">
    <source>
        <dbReference type="EMBL" id="MBB5739103.1"/>
    </source>
</evidence>
<keyword evidence="2" id="KW-0378">Hydrolase</keyword>